<dbReference type="EMBL" id="LMAR01000035">
    <property type="protein sequence ID" value="KQK30491.1"/>
    <property type="molecule type" value="Genomic_DNA"/>
</dbReference>
<dbReference type="PANTHER" id="PTHR42779">
    <property type="entry name" value="PROTEIN YNJB"/>
    <property type="match status" value="1"/>
</dbReference>
<dbReference type="InterPro" id="IPR006311">
    <property type="entry name" value="TAT_signal"/>
</dbReference>
<keyword evidence="2" id="KW-0732">Signal</keyword>
<dbReference type="PROSITE" id="PS51318">
    <property type="entry name" value="TAT"/>
    <property type="match status" value="1"/>
</dbReference>
<dbReference type="RefSeq" id="WP_055728237.1">
    <property type="nucleotide sequence ID" value="NZ_FUYX01000023.1"/>
</dbReference>
<keyword evidence="1" id="KW-0574">Periplasm</keyword>
<organism evidence="3 5">
    <name type="scientific">Bosea thiooxidans</name>
    <dbReference type="NCBI Taxonomy" id="53254"/>
    <lineage>
        <taxon>Bacteria</taxon>
        <taxon>Pseudomonadati</taxon>
        <taxon>Pseudomonadota</taxon>
        <taxon>Alphaproteobacteria</taxon>
        <taxon>Hyphomicrobiales</taxon>
        <taxon>Boseaceae</taxon>
        <taxon>Bosea</taxon>
    </lineage>
</organism>
<dbReference type="OrthoDB" id="3239593at2"/>
<evidence type="ECO:0000313" key="4">
    <source>
        <dbReference type="EMBL" id="SKC16294.1"/>
    </source>
</evidence>
<evidence type="ECO:0000313" key="6">
    <source>
        <dbReference type="Proteomes" id="UP000190130"/>
    </source>
</evidence>
<dbReference type="STRING" id="53254.SAMN05660750_04938"/>
<dbReference type="Gene3D" id="3.40.190.10">
    <property type="entry name" value="Periplasmic binding protein-like II"/>
    <property type="match status" value="2"/>
</dbReference>
<sequence>MKMTAPSRRQFLGGAAGLAAIAPGLAQAQLALPKAPVNLNIVDVAGNLALTQKAFEAYRRAKPELVSRMTFTKAPAPELPGKIKAQQAAGRIDIDLVLTGTDALAAGIEQNLWVDLLSAHKAALPNLDEIYEKGAAMMQGLARGQGVVVAYYPSGPLLEYLPAHVPTPPGSLEELLAWAKAHPNKFMYARPANSGPGRTFIMGLPYILGDSDPKDPMKGWDKTWAYLKELGRYIEYYPTGTSAVMKELGDGTRHIIATTTGWDINPRVLGVVPKEARIATLKNFRWVIDGQYMAIPKGLPNEKIAVLLDLMSFMLTKPAQAFTYDEGYLYPGPAVKDVPLSMAPPESQAAIAEFGRPEYAKLIAETPFELPLEPDQMVLAFRRWDEEIGRKA</sequence>
<gene>
    <name evidence="3" type="ORF">ARD30_13220</name>
    <name evidence="4" type="ORF">SAMN05660750_04938</name>
</gene>
<evidence type="ECO:0000256" key="2">
    <source>
        <dbReference type="SAM" id="SignalP"/>
    </source>
</evidence>
<evidence type="ECO:0000313" key="5">
    <source>
        <dbReference type="Proteomes" id="UP000051562"/>
    </source>
</evidence>
<feature type="chain" id="PRO_5014520465" evidence="2">
    <location>
        <begin position="29"/>
        <end position="392"/>
    </location>
</feature>
<dbReference type="Pfam" id="PF13416">
    <property type="entry name" value="SBP_bac_8"/>
    <property type="match status" value="1"/>
</dbReference>
<dbReference type="PANTHER" id="PTHR42779:SF1">
    <property type="entry name" value="PROTEIN YNJB"/>
    <property type="match status" value="1"/>
</dbReference>
<dbReference type="AlphaFoldDB" id="A0A0Q3KLK1"/>
<proteinExistence type="predicted"/>
<accession>A0A0Q3KLK1</accession>
<dbReference type="InterPro" id="IPR006059">
    <property type="entry name" value="SBP"/>
</dbReference>
<feature type="signal peptide" evidence="2">
    <location>
        <begin position="1"/>
        <end position="28"/>
    </location>
</feature>
<dbReference type="Proteomes" id="UP000051562">
    <property type="component" value="Unassembled WGS sequence"/>
</dbReference>
<dbReference type="Proteomes" id="UP000190130">
    <property type="component" value="Unassembled WGS sequence"/>
</dbReference>
<reference evidence="4 6" key="2">
    <citation type="submission" date="2017-02" db="EMBL/GenBank/DDBJ databases">
        <authorList>
            <person name="Peterson S.W."/>
        </authorList>
    </citation>
    <scope>NUCLEOTIDE SEQUENCE [LARGE SCALE GENOMIC DNA]</scope>
    <source>
        <strain evidence="4 6">DSM 9653</strain>
    </source>
</reference>
<evidence type="ECO:0000313" key="3">
    <source>
        <dbReference type="EMBL" id="KQK30491.1"/>
    </source>
</evidence>
<name>A0A0Q3KLK1_9HYPH</name>
<evidence type="ECO:0000256" key="1">
    <source>
        <dbReference type="ARBA" id="ARBA00022764"/>
    </source>
</evidence>
<dbReference type="EMBL" id="FUYX01000023">
    <property type="protein sequence ID" value="SKC16294.1"/>
    <property type="molecule type" value="Genomic_DNA"/>
</dbReference>
<reference evidence="3 5" key="1">
    <citation type="submission" date="2015-10" db="EMBL/GenBank/DDBJ databases">
        <title>Draft genome of Bosea thiooxidans.</title>
        <authorList>
            <person name="Wang X."/>
        </authorList>
    </citation>
    <scope>NUCLEOTIDE SEQUENCE [LARGE SCALE GENOMIC DNA]</scope>
    <source>
        <strain evidence="3 5">CGMCC 9174</strain>
    </source>
</reference>
<keyword evidence="5" id="KW-1185">Reference proteome</keyword>
<protein>
    <submittedName>
        <fullName evidence="3">ABC transporter substrate-binding protein</fullName>
    </submittedName>
    <submittedName>
        <fullName evidence="4">Putative spermidine/putrescine transport system substrate-binding protein</fullName>
    </submittedName>
</protein>
<dbReference type="SUPFAM" id="SSF53850">
    <property type="entry name" value="Periplasmic binding protein-like II"/>
    <property type="match status" value="1"/>
</dbReference>